<evidence type="ECO:0000313" key="4">
    <source>
        <dbReference type="EMBL" id="KPC55463.1"/>
    </source>
</evidence>
<evidence type="ECO:0000256" key="2">
    <source>
        <dbReference type="SAM" id="SignalP"/>
    </source>
</evidence>
<dbReference type="OrthoDB" id="8595564at2"/>
<name>A0A0N1JU03_9NEIS</name>
<feature type="signal peptide" evidence="2">
    <location>
        <begin position="1"/>
        <end position="21"/>
    </location>
</feature>
<comment type="caution">
    <text evidence="4">The sequence shown here is derived from an EMBL/GenBank/DDBJ whole genome shotgun (WGS) entry which is preliminary data.</text>
</comment>
<evidence type="ECO:0000313" key="5">
    <source>
        <dbReference type="Proteomes" id="UP000037939"/>
    </source>
</evidence>
<organism evidence="4 5">
    <name type="scientific">Amantichitinum ursilacus</name>
    <dbReference type="NCBI Taxonomy" id="857265"/>
    <lineage>
        <taxon>Bacteria</taxon>
        <taxon>Pseudomonadati</taxon>
        <taxon>Pseudomonadota</taxon>
        <taxon>Betaproteobacteria</taxon>
        <taxon>Neisseriales</taxon>
        <taxon>Chitinibacteraceae</taxon>
        <taxon>Amantichitinum</taxon>
    </lineage>
</organism>
<feature type="domain" description="ABC-type transport auxiliary lipoprotein component" evidence="3">
    <location>
        <begin position="29"/>
        <end position="188"/>
    </location>
</feature>
<dbReference type="InterPro" id="IPR005586">
    <property type="entry name" value="ABC_trans_aux"/>
</dbReference>
<dbReference type="AlphaFoldDB" id="A0A0N1JU03"/>
<feature type="region of interest" description="Disordered" evidence="1">
    <location>
        <begin position="195"/>
        <end position="214"/>
    </location>
</feature>
<accession>A0A0N1JU03</accession>
<evidence type="ECO:0000259" key="3">
    <source>
        <dbReference type="Pfam" id="PF03886"/>
    </source>
</evidence>
<dbReference type="SUPFAM" id="SSF159594">
    <property type="entry name" value="XCC0632-like"/>
    <property type="match status" value="1"/>
</dbReference>
<sequence length="214" mass="22120">MMRPLCSASAVAALLLLSACGSVPPDHFYALNAVDPGVAAPTLASKPVVAISSVNVPGTVDRLQLVISQPDNTIALLEHQRWVSPLKTQIASALALDLSRRLDNAVVTTWPQVPPAGTALTINVGVQRFESRPGVSATLEAVWQLLDDQGKPVQSGRNLIIEPTQGTDYVALAAAHDRAIAQLADQIAAAIRAAPAPGTSPTPLAASTPVAANP</sequence>
<dbReference type="Proteomes" id="UP000037939">
    <property type="component" value="Unassembled WGS sequence"/>
</dbReference>
<dbReference type="Pfam" id="PF03886">
    <property type="entry name" value="ABC_trans_aux"/>
    <property type="match status" value="1"/>
</dbReference>
<dbReference type="PROSITE" id="PS51257">
    <property type="entry name" value="PROKAR_LIPOPROTEIN"/>
    <property type="match status" value="1"/>
</dbReference>
<reference evidence="4 5" key="1">
    <citation type="submission" date="2015-07" db="EMBL/GenBank/DDBJ databases">
        <title>Draft genome sequence of the Amantichitinum ursilacus IGB-41, a new chitin-degrading bacterium.</title>
        <authorList>
            <person name="Kirstahler P."/>
            <person name="Guenther M."/>
            <person name="Grumaz C."/>
            <person name="Rupp S."/>
            <person name="Zibek S."/>
            <person name="Sohn K."/>
        </authorList>
    </citation>
    <scope>NUCLEOTIDE SEQUENCE [LARGE SCALE GENOMIC DNA]</scope>
    <source>
        <strain evidence="4 5">IGB-41</strain>
    </source>
</reference>
<feature type="chain" id="PRO_5005875192" description="ABC-type transport auxiliary lipoprotein component domain-containing protein" evidence="2">
    <location>
        <begin position="22"/>
        <end position="214"/>
    </location>
</feature>
<dbReference type="EMBL" id="LAQT01000001">
    <property type="protein sequence ID" value="KPC55463.1"/>
    <property type="molecule type" value="Genomic_DNA"/>
</dbReference>
<gene>
    <name evidence="4" type="ORF">WG78_02360</name>
</gene>
<proteinExistence type="predicted"/>
<dbReference type="RefSeq" id="WP_053936149.1">
    <property type="nucleotide sequence ID" value="NZ_LAQT01000001.1"/>
</dbReference>
<keyword evidence="5" id="KW-1185">Reference proteome</keyword>
<dbReference type="STRING" id="857265.WG78_02360"/>
<keyword evidence="2" id="KW-0732">Signal</keyword>
<dbReference type="Gene3D" id="3.40.50.10610">
    <property type="entry name" value="ABC-type transport auxiliary lipoprotein component"/>
    <property type="match status" value="1"/>
</dbReference>
<protein>
    <recommendedName>
        <fullName evidence="3">ABC-type transport auxiliary lipoprotein component domain-containing protein</fullName>
    </recommendedName>
</protein>
<evidence type="ECO:0000256" key="1">
    <source>
        <dbReference type="SAM" id="MobiDB-lite"/>
    </source>
</evidence>